<feature type="compositionally biased region" description="Low complexity" evidence="1">
    <location>
        <begin position="7"/>
        <end position="25"/>
    </location>
</feature>
<feature type="compositionally biased region" description="Basic and acidic residues" evidence="1">
    <location>
        <begin position="570"/>
        <end position="583"/>
    </location>
</feature>
<protein>
    <recommendedName>
        <fullName evidence="4">TFIIB-type domain-containing protein</fullName>
    </recommendedName>
</protein>
<feature type="compositionally biased region" description="Basic and acidic residues" evidence="1">
    <location>
        <begin position="626"/>
        <end position="638"/>
    </location>
</feature>
<proteinExistence type="predicted"/>
<evidence type="ECO:0000256" key="1">
    <source>
        <dbReference type="SAM" id="MobiDB-lite"/>
    </source>
</evidence>
<name>A0AAD4DKB6_9FUNG</name>
<sequence>MGTPINTSATSTPPSTSTPSPSSSAWRSRRQCTSCGGYRIADDHETASAVCMDCGLVADENMLEDKSGLQGYGLTRVTAIGREYPNKKPSAREKRVRVAMGNTSNTSLQNTPGAEARFYSRAYLQQVEESRSLIISAARTNGLSDGNVKRAIFLFLLIKKKMPATFVGNVKALACLYIAARETGKGLRLLDLAAQSGLSPFKFGAEYKKVRNFLAERKTIDTSAGAYVIEEDPWTELERFLTIGNSEAIERGDFEDIPQDVKDALGINMEPAERSGRLRGLLSMAQKCMIVAMDSSLDDSRRIQPLVGACLVIALDIRLQLVHPSHELLHWVGGMYNAPASTIKSRYRELRKCLLEWARRLPFVDESVHITDKKLIYYAEDVIKYFGHLQEKNRQLWALLDKTVEEDEGEGDADHAEEIGGDSGDYAGDTGGGDDEDSVDQESYYHQGQEEHSDVDAQSSAFHDNSLPLTSEDIRSSMSARRHPPPGYVAKVQRQQRLGELIQEAKRSIANPTVSTLHLHIRDTRRFAWIRRLLVLGMRTEQDIIEASDNCLADWVLSDEAHQTRAKNSRPREDLDSIELTEKDMDDSELEGYLRSKPDQGVVERVRRIAYLEVEEAAKLAVTQRPSRDTSKKVELERKRNRKALSPDEDDPAGGGGGRERSRKLRLEALSDSDDQLETERKNLPRPGQRIIHQTHESAIYKETEGQEDEVYGDVIVDEAEDETGRDYVGYSSDVIDYNFDEDDGDAQEYDYGSE</sequence>
<feature type="region of interest" description="Disordered" evidence="1">
    <location>
        <begin position="621"/>
        <end position="707"/>
    </location>
</feature>
<feature type="compositionally biased region" description="Acidic residues" evidence="1">
    <location>
        <begin position="739"/>
        <end position="755"/>
    </location>
</feature>
<feature type="compositionally biased region" description="Basic and acidic residues" evidence="1">
    <location>
        <begin position="694"/>
        <end position="705"/>
    </location>
</feature>
<feature type="region of interest" description="Disordered" evidence="1">
    <location>
        <begin position="1"/>
        <end position="28"/>
    </location>
</feature>
<dbReference type="Gene3D" id="1.10.472.170">
    <property type="match status" value="1"/>
</dbReference>
<accession>A0AAD4DKB6</accession>
<gene>
    <name evidence="2" type="ORF">BGZ95_010090</name>
</gene>
<dbReference type="EMBL" id="JAAAIL010000065">
    <property type="protein sequence ID" value="KAG0280445.1"/>
    <property type="molecule type" value="Genomic_DNA"/>
</dbReference>
<feature type="region of interest" description="Disordered" evidence="1">
    <location>
        <begin position="407"/>
        <end position="468"/>
    </location>
</feature>
<evidence type="ECO:0000313" key="2">
    <source>
        <dbReference type="EMBL" id="KAG0280445.1"/>
    </source>
</evidence>
<evidence type="ECO:0000313" key="3">
    <source>
        <dbReference type="Proteomes" id="UP001194580"/>
    </source>
</evidence>
<feature type="region of interest" description="Disordered" evidence="1">
    <location>
        <begin position="736"/>
        <end position="755"/>
    </location>
</feature>
<comment type="caution">
    <text evidence="2">The sequence shown here is derived from an EMBL/GenBank/DDBJ whole genome shotgun (WGS) entry which is preliminary data.</text>
</comment>
<feature type="compositionally biased region" description="Polar residues" evidence="1">
    <location>
        <begin position="456"/>
        <end position="468"/>
    </location>
</feature>
<dbReference type="CDD" id="cd00043">
    <property type="entry name" value="CYCLIN_SF"/>
    <property type="match status" value="1"/>
</dbReference>
<evidence type="ECO:0008006" key="4">
    <source>
        <dbReference type="Google" id="ProtNLM"/>
    </source>
</evidence>
<organism evidence="2 3">
    <name type="scientific">Linnemannia exigua</name>
    <dbReference type="NCBI Taxonomy" id="604196"/>
    <lineage>
        <taxon>Eukaryota</taxon>
        <taxon>Fungi</taxon>
        <taxon>Fungi incertae sedis</taxon>
        <taxon>Mucoromycota</taxon>
        <taxon>Mortierellomycotina</taxon>
        <taxon>Mortierellomycetes</taxon>
        <taxon>Mortierellales</taxon>
        <taxon>Mortierellaceae</taxon>
        <taxon>Linnemannia</taxon>
    </lineage>
</organism>
<dbReference type="Proteomes" id="UP001194580">
    <property type="component" value="Unassembled WGS sequence"/>
</dbReference>
<feature type="region of interest" description="Disordered" evidence="1">
    <location>
        <begin position="561"/>
        <end position="590"/>
    </location>
</feature>
<reference evidence="2" key="1">
    <citation type="journal article" date="2020" name="Fungal Divers.">
        <title>Resolving the Mortierellaceae phylogeny through synthesis of multi-gene phylogenetics and phylogenomics.</title>
        <authorList>
            <person name="Vandepol N."/>
            <person name="Liber J."/>
            <person name="Desiro A."/>
            <person name="Na H."/>
            <person name="Kennedy M."/>
            <person name="Barry K."/>
            <person name="Grigoriev I.V."/>
            <person name="Miller A.N."/>
            <person name="O'Donnell K."/>
            <person name="Stajich J.E."/>
            <person name="Bonito G."/>
        </authorList>
    </citation>
    <scope>NUCLEOTIDE SEQUENCE</scope>
    <source>
        <strain evidence="2">NRRL 28262</strain>
    </source>
</reference>
<dbReference type="AlphaFoldDB" id="A0AAD4DKB6"/>
<keyword evidence="3" id="KW-1185">Reference proteome</keyword>
<dbReference type="SUPFAM" id="SSF57783">
    <property type="entry name" value="Zinc beta-ribbon"/>
    <property type="match status" value="1"/>
</dbReference>